<dbReference type="Pfam" id="PF13236">
    <property type="entry name" value="CLU"/>
    <property type="match status" value="1"/>
</dbReference>
<dbReference type="InterPro" id="IPR028275">
    <property type="entry name" value="CLU_N"/>
</dbReference>
<evidence type="ECO:0000256" key="3">
    <source>
        <dbReference type="SAM" id="MobiDB-lite"/>
    </source>
</evidence>
<feature type="region of interest" description="Disordered" evidence="3">
    <location>
        <begin position="1232"/>
        <end position="1290"/>
    </location>
</feature>
<evidence type="ECO:0000313" key="6">
    <source>
        <dbReference type="Proteomes" id="UP000504638"/>
    </source>
</evidence>
<dbReference type="Pfam" id="PF15044">
    <property type="entry name" value="CLU_N"/>
    <property type="match status" value="1"/>
</dbReference>
<proteinExistence type="predicted"/>
<keyword evidence="2" id="KW-0802">TPR repeat</keyword>
<name>A0A6G1GED7_9PEZI</name>
<dbReference type="GO" id="GO:0003729">
    <property type="term" value="F:mRNA binding"/>
    <property type="evidence" value="ECO:0007669"/>
    <property type="project" value="TreeGrafter"/>
</dbReference>
<dbReference type="PROSITE" id="PS51823">
    <property type="entry name" value="CLU"/>
    <property type="match status" value="1"/>
</dbReference>
<sequence>MPPVSQQPVPADPPPTYSEMEESKDDAHSGVVHDTFALKIKLPHEPFETDITVAKQEQVQDLRQIISEQPYAVQYSCFHLEHDGKRINDFIDLSEVPGIDNGSIVELKEDPYTEKDARLHTLRVKELIGLASEKSDLTHGIQAGVSLLDSVMSAGMENSTAIPASDEQFKAHLNDTELTGYDFSSQGDVHAVLRPEQTPQPQTLKSLILSPWSPPPHYLRAQGHLLYLQLTINEGESLCITSHVSGFYVNKSTANRFDPCPRAAPKDYLSHSLLTLLLKVSPSFKSTFDTLQTSNADRDPISLYPLTHALPANPWLVPASAASTTTYQPDISRSQEAYMVGGADGSETLRDWNEEFQSTRELPRESVQDRVFRERLTAKLFADYNEAAVKGAVLVARGELAPLNPTEQKDAQIFVWNNIFYSFGADGVGTFATEGGDEAARVVVGKDVTGVRAVNQLDINGLFTAGTVVVDYLGKRIVGQSIVPGIFKQREPEENNIDYGGVEGKDVVARNEAFEPLFRQLSKQMFVKAHPVWDKKGKRHDLEASIETKGVLGTDGRKYVLDLYRITPLDMCWLERHWEENQLDEDSTPKPKAKGKNYPHRVAALRAELVESYIKHKVLPEKKPEVPAVKETNGAEAASAETKNDAKADQESTKSESDTLDEEKPAENEESAEKKEEAEGEAKAHASEEMISKHFLNPDVFSGQEPRTDAEKEEMAEDEARLREACKFLVDNVIPRLVSDYSTVDAGFPMDGLSLTALLHRRGINMRYLGHVTRLTGVAMKDGAPRLMVLYQLCRQEMVTRAFKHVAAKKMRNLPAVFGPACMAHLLNCLLGAEVNAQPVPEANAEVKKMFSDADFSFEATTPESLLTELEQEIEMRFKYNWSGPIIAKTPFSQLREIALTLGLQLEAKEYIFRREGMSKEVCEPSSASTGGKKKKKNQDNTAASCIVPAKVVQTFHAENVLNFVPVVKEASPRSALAEEAFAGGQMSLSTGQKQLGLELIYESLSLYEQIYGILHPECSRIYINLSSLLGNIGDKDAALELSRKAVIIAERTLGVDSVETLQAYLNYAIHEHSAGNGAKGVRLILHALELWKVIHGLDHPDAITAITNLAVMAGNQEHYPASIAWLHQALHFSSLYFTDQSISSAALTYQLAHNLALQGNTHAAVNKMRDARHVFENVCGKDDTRTKEAQHYLEFFTANAVKSARAVKMLQGAGLRSLPMLTARQRGVGVNSAAAGPGEAGPSTEGVAGSSLGNRTIDELVKYIEGDSKKTGKKGGRGRGNPKARGGKR</sequence>
<evidence type="ECO:0000259" key="4">
    <source>
        <dbReference type="PROSITE" id="PS51823"/>
    </source>
</evidence>
<feature type="region of interest" description="Disordered" evidence="3">
    <location>
        <begin position="624"/>
        <end position="687"/>
    </location>
</feature>
<dbReference type="Gene3D" id="1.25.40.10">
    <property type="entry name" value="Tetratricopeptide repeat domain"/>
    <property type="match status" value="2"/>
</dbReference>
<dbReference type="GeneID" id="54421549"/>
<gene>
    <name evidence="5 7" type="ORF">P152DRAFT_470493</name>
</gene>
<dbReference type="Proteomes" id="UP000504638">
    <property type="component" value="Unplaced"/>
</dbReference>
<feature type="compositionally biased region" description="Basic and acidic residues" evidence="3">
    <location>
        <begin position="1257"/>
        <end position="1271"/>
    </location>
</feature>
<dbReference type="GO" id="GO:0048312">
    <property type="term" value="P:intracellular distribution of mitochondria"/>
    <property type="evidence" value="ECO:0007669"/>
    <property type="project" value="TreeGrafter"/>
</dbReference>
<dbReference type="Pfam" id="PF12807">
    <property type="entry name" value="eIF3_p135"/>
    <property type="match status" value="1"/>
</dbReference>
<reference evidence="7" key="3">
    <citation type="submission" date="2025-04" db="UniProtKB">
        <authorList>
            <consortium name="RefSeq"/>
        </authorList>
    </citation>
    <scope>IDENTIFICATION</scope>
    <source>
        <strain evidence="7">CBS 781.70</strain>
    </source>
</reference>
<keyword evidence="1" id="KW-0963">Cytoplasm</keyword>
<accession>A0A6G1GED7</accession>
<dbReference type="PANTHER" id="PTHR12601">
    <property type="entry name" value="EUKARYOTIC TRANSLATION INITIATION FACTOR 3 SUBUNIT EIF-3"/>
    <property type="match status" value="1"/>
</dbReference>
<dbReference type="GO" id="GO:0005737">
    <property type="term" value="C:cytoplasm"/>
    <property type="evidence" value="ECO:0007669"/>
    <property type="project" value="TreeGrafter"/>
</dbReference>
<feature type="region of interest" description="Disordered" evidence="3">
    <location>
        <begin position="1"/>
        <end position="29"/>
    </location>
</feature>
<reference evidence="7" key="2">
    <citation type="submission" date="2020-04" db="EMBL/GenBank/DDBJ databases">
        <authorList>
            <consortium name="NCBI Genome Project"/>
        </authorList>
    </citation>
    <scope>NUCLEOTIDE SEQUENCE</scope>
    <source>
        <strain evidence="7">CBS 781.70</strain>
    </source>
</reference>
<organism evidence="5">
    <name type="scientific">Eremomyces bilateralis CBS 781.70</name>
    <dbReference type="NCBI Taxonomy" id="1392243"/>
    <lineage>
        <taxon>Eukaryota</taxon>
        <taxon>Fungi</taxon>
        <taxon>Dikarya</taxon>
        <taxon>Ascomycota</taxon>
        <taxon>Pezizomycotina</taxon>
        <taxon>Dothideomycetes</taxon>
        <taxon>Dothideomycetes incertae sedis</taxon>
        <taxon>Eremomycetales</taxon>
        <taxon>Eremomycetaceae</taxon>
        <taxon>Eremomyces</taxon>
    </lineage>
</organism>
<evidence type="ECO:0000313" key="7">
    <source>
        <dbReference type="RefSeq" id="XP_033538106.1"/>
    </source>
</evidence>
<feature type="domain" description="Clu" evidence="4">
    <location>
        <begin position="330"/>
        <end position="574"/>
    </location>
</feature>
<dbReference type="InterPro" id="IPR033646">
    <property type="entry name" value="CLU-central"/>
</dbReference>
<dbReference type="EMBL" id="ML975150">
    <property type="protein sequence ID" value="KAF1816475.1"/>
    <property type="molecule type" value="Genomic_DNA"/>
</dbReference>
<evidence type="ECO:0000313" key="5">
    <source>
        <dbReference type="EMBL" id="KAF1816475.1"/>
    </source>
</evidence>
<feature type="compositionally biased region" description="Low complexity" evidence="3">
    <location>
        <begin position="1233"/>
        <end position="1247"/>
    </location>
</feature>
<dbReference type="PANTHER" id="PTHR12601:SF6">
    <property type="entry name" value="CLUSTERED MITOCHONDRIA PROTEIN HOMOLOG"/>
    <property type="match status" value="1"/>
</dbReference>
<keyword evidence="6" id="KW-1185">Reference proteome</keyword>
<evidence type="ECO:0000256" key="2">
    <source>
        <dbReference type="ARBA" id="ARBA00022803"/>
    </source>
</evidence>
<dbReference type="Gene3D" id="3.30.2280.10">
    <property type="entry name" value="Hypothetical protein (hspc210)"/>
    <property type="match status" value="1"/>
</dbReference>
<evidence type="ECO:0000256" key="1">
    <source>
        <dbReference type="ARBA" id="ARBA00022490"/>
    </source>
</evidence>
<dbReference type="Pfam" id="PF13424">
    <property type="entry name" value="TPR_12"/>
    <property type="match status" value="1"/>
</dbReference>
<dbReference type="InterPro" id="IPR025697">
    <property type="entry name" value="CLU_dom"/>
</dbReference>
<feature type="compositionally biased region" description="Basic residues" evidence="3">
    <location>
        <begin position="1272"/>
        <end position="1290"/>
    </location>
</feature>
<protein>
    <recommendedName>
        <fullName evidence="4">Clu domain-containing protein</fullName>
    </recommendedName>
</protein>
<reference evidence="5 7" key="1">
    <citation type="submission" date="2020-01" db="EMBL/GenBank/DDBJ databases">
        <authorList>
            <consortium name="DOE Joint Genome Institute"/>
            <person name="Haridas S."/>
            <person name="Albert R."/>
            <person name="Binder M."/>
            <person name="Bloem J."/>
            <person name="Labutti K."/>
            <person name="Salamov A."/>
            <person name="Andreopoulos B."/>
            <person name="Baker S.E."/>
            <person name="Barry K."/>
            <person name="Bills G."/>
            <person name="Bluhm B.H."/>
            <person name="Cannon C."/>
            <person name="Castanera R."/>
            <person name="Culley D.E."/>
            <person name="Daum C."/>
            <person name="Ezra D."/>
            <person name="Gonzalez J.B."/>
            <person name="Henrissat B."/>
            <person name="Kuo A."/>
            <person name="Liang C."/>
            <person name="Lipzen A."/>
            <person name="Lutzoni F."/>
            <person name="Magnuson J."/>
            <person name="Mondo S."/>
            <person name="Nolan M."/>
            <person name="Ohm R."/>
            <person name="Pangilinan J."/>
            <person name="Park H.-J."/>
            <person name="Ramirez L."/>
            <person name="Alfaro M."/>
            <person name="Sun H."/>
            <person name="Tritt A."/>
            <person name="Yoshinaga Y."/>
            <person name="Zwiers L.-H."/>
            <person name="Turgeon B.G."/>
            <person name="Goodwin S.B."/>
            <person name="Spatafora J.W."/>
            <person name="Crous P.W."/>
            <person name="Grigoriev I.V."/>
        </authorList>
    </citation>
    <scope>NUCLEOTIDE SEQUENCE</scope>
    <source>
        <strain evidence="5 7">CBS 781.70</strain>
    </source>
</reference>
<dbReference type="InterPro" id="IPR023231">
    <property type="entry name" value="GSKIP_dom_sf"/>
</dbReference>
<dbReference type="CDD" id="cd15466">
    <property type="entry name" value="CLU-central"/>
    <property type="match status" value="1"/>
</dbReference>
<dbReference type="InterPro" id="IPR027523">
    <property type="entry name" value="CLU_prot"/>
</dbReference>
<dbReference type="Pfam" id="PF13374">
    <property type="entry name" value="TPR_10"/>
    <property type="match status" value="1"/>
</dbReference>
<dbReference type="SUPFAM" id="SSF103107">
    <property type="entry name" value="Hypothetical protein c14orf129, hspc210"/>
    <property type="match status" value="1"/>
</dbReference>
<feature type="compositionally biased region" description="Basic and acidic residues" evidence="3">
    <location>
        <begin position="642"/>
        <end position="687"/>
    </location>
</feature>
<feature type="compositionally biased region" description="Pro residues" evidence="3">
    <location>
        <begin position="1"/>
        <end position="16"/>
    </location>
</feature>
<dbReference type="RefSeq" id="XP_033538106.1">
    <property type="nucleotide sequence ID" value="XM_033680979.1"/>
</dbReference>
<dbReference type="SUPFAM" id="SSF48452">
    <property type="entry name" value="TPR-like"/>
    <property type="match status" value="2"/>
</dbReference>
<dbReference type="InterPro" id="IPR011990">
    <property type="entry name" value="TPR-like_helical_dom_sf"/>
</dbReference>
<dbReference type="OrthoDB" id="1414216at2759"/>
<dbReference type="FunFam" id="3.30.2280.10:FF:000002">
    <property type="entry name" value="Clustered mitochondria protein homolog"/>
    <property type="match status" value="1"/>
</dbReference>